<keyword evidence="7 9" id="KW-0464">Manganese</keyword>
<evidence type="ECO:0000256" key="9">
    <source>
        <dbReference type="HAMAP-Rule" id="MF_01038"/>
    </source>
</evidence>
<dbReference type="PANTHER" id="PTHR31637">
    <property type="entry name" value="2,3-BISPHOSPHOGLYCERATE-INDEPENDENT PHOSPHOGLYCERATE MUTASE"/>
    <property type="match status" value="1"/>
</dbReference>
<evidence type="ECO:0000256" key="4">
    <source>
        <dbReference type="ARBA" id="ARBA00008819"/>
    </source>
</evidence>
<keyword evidence="5 9" id="KW-0479">Metal-binding</keyword>
<evidence type="ECO:0000256" key="10">
    <source>
        <dbReference type="NCBIfam" id="TIGR01307"/>
    </source>
</evidence>
<feature type="binding site" evidence="9">
    <location>
        <position position="396"/>
    </location>
    <ligand>
        <name>Mn(2+)</name>
        <dbReference type="ChEBI" id="CHEBI:29035"/>
        <label>1</label>
    </ligand>
</feature>
<evidence type="ECO:0000256" key="3">
    <source>
        <dbReference type="ARBA" id="ARBA00004798"/>
    </source>
</evidence>
<feature type="binding site" evidence="9">
    <location>
        <position position="434"/>
    </location>
    <ligand>
        <name>Mn(2+)</name>
        <dbReference type="ChEBI" id="CHEBI:29035"/>
        <label>2</label>
    </ligand>
</feature>
<organism evidence="13 14">
    <name type="scientific">Mycoplasmopsis columbinasalis</name>
    <dbReference type="NCBI Taxonomy" id="114880"/>
    <lineage>
        <taxon>Bacteria</taxon>
        <taxon>Bacillati</taxon>
        <taxon>Mycoplasmatota</taxon>
        <taxon>Mycoplasmoidales</taxon>
        <taxon>Metamycoplasmataceae</taxon>
        <taxon>Mycoplasmopsis</taxon>
    </lineage>
</organism>
<dbReference type="NCBIfam" id="TIGR01307">
    <property type="entry name" value="pgm_bpd_ind"/>
    <property type="match status" value="1"/>
</dbReference>
<name>A0A449BB55_9BACT</name>
<dbReference type="EC" id="5.4.2.12" evidence="9 10"/>
<dbReference type="CDD" id="cd16010">
    <property type="entry name" value="iPGM"/>
    <property type="match status" value="1"/>
</dbReference>
<dbReference type="GO" id="GO:0005829">
    <property type="term" value="C:cytosol"/>
    <property type="evidence" value="ECO:0007669"/>
    <property type="project" value="TreeGrafter"/>
</dbReference>
<dbReference type="OrthoDB" id="9800863at2"/>
<evidence type="ECO:0000256" key="2">
    <source>
        <dbReference type="ARBA" id="ARBA00002315"/>
    </source>
</evidence>
<gene>
    <name evidence="13" type="primary">pgam</name>
    <name evidence="9" type="synonym">gpmI</name>
    <name evidence="13" type="ORF">NCTC10184_00659</name>
</gene>
<evidence type="ECO:0000256" key="7">
    <source>
        <dbReference type="ARBA" id="ARBA00023211"/>
    </source>
</evidence>
<accession>A0A449BB55</accession>
<dbReference type="Gene3D" id="3.40.1450.10">
    <property type="entry name" value="BPG-independent phosphoglycerate mutase, domain B"/>
    <property type="match status" value="1"/>
</dbReference>
<feature type="binding site" evidence="9">
    <location>
        <position position="392"/>
    </location>
    <ligand>
        <name>Mn(2+)</name>
        <dbReference type="ChEBI" id="CHEBI:29035"/>
        <label>1</label>
    </ligand>
</feature>
<protein>
    <recommendedName>
        <fullName evidence="9 10">2,3-bisphosphoglycerate-independent phosphoglycerate mutase</fullName>
        <shortName evidence="9">BPG-independent PGAM</shortName>
        <shortName evidence="9">Phosphoglyceromutase</shortName>
        <shortName evidence="9">iPGM</shortName>
        <ecNumber evidence="9 10">5.4.2.12</ecNumber>
    </recommendedName>
</protein>
<dbReference type="Pfam" id="PF06415">
    <property type="entry name" value="iPGM_N"/>
    <property type="match status" value="1"/>
</dbReference>
<dbReference type="FunFam" id="3.40.1450.10:FF:000002">
    <property type="entry name" value="2,3-bisphosphoglycerate-independent phosphoglycerate mutase"/>
    <property type="match status" value="1"/>
</dbReference>
<keyword evidence="14" id="KW-1185">Reference proteome</keyword>
<dbReference type="InterPro" id="IPR011258">
    <property type="entry name" value="BPG-indep_PGM_N"/>
</dbReference>
<feature type="binding site" evidence="9">
    <location>
        <position position="61"/>
    </location>
    <ligand>
        <name>Mn(2+)</name>
        <dbReference type="ChEBI" id="CHEBI:29035"/>
        <label>2</label>
    </ligand>
</feature>
<comment type="cofactor">
    <cofactor evidence="9">
        <name>Mn(2+)</name>
        <dbReference type="ChEBI" id="CHEBI:29035"/>
    </cofactor>
    <text evidence="9">Binds 2 manganese ions per subunit.</text>
</comment>
<dbReference type="InterPro" id="IPR017850">
    <property type="entry name" value="Alkaline_phosphatase_core_sf"/>
</dbReference>
<feature type="binding site" evidence="9">
    <location>
        <position position="189"/>
    </location>
    <ligand>
        <name>substrate</name>
    </ligand>
</feature>
<dbReference type="GO" id="GO:0004619">
    <property type="term" value="F:phosphoglycerate mutase activity"/>
    <property type="evidence" value="ECO:0007669"/>
    <property type="project" value="UniProtKB-UniRule"/>
</dbReference>
<dbReference type="SUPFAM" id="SSF53649">
    <property type="entry name" value="Alkaline phosphatase-like"/>
    <property type="match status" value="1"/>
</dbReference>
<evidence type="ECO:0000259" key="11">
    <source>
        <dbReference type="Pfam" id="PF01676"/>
    </source>
</evidence>
<feature type="binding site" evidence="9">
    <location>
        <position position="122"/>
    </location>
    <ligand>
        <name>substrate</name>
    </ligand>
</feature>
<feature type="binding site" evidence="9">
    <location>
        <position position="327"/>
    </location>
    <ligand>
        <name>substrate</name>
    </ligand>
</feature>
<dbReference type="GO" id="GO:0006007">
    <property type="term" value="P:glucose catabolic process"/>
    <property type="evidence" value="ECO:0007669"/>
    <property type="project" value="InterPro"/>
</dbReference>
<feature type="binding site" evidence="9">
    <location>
        <position position="183"/>
    </location>
    <ligand>
        <name>substrate</name>
    </ligand>
</feature>
<dbReference type="GO" id="GO:0006096">
    <property type="term" value="P:glycolytic process"/>
    <property type="evidence" value="ECO:0007669"/>
    <property type="project" value="UniProtKB-UniRule"/>
</dbReference>
<evidence type="ECO:0000313" key="13">
    <source>
        <dbReference type="EMBL" id="VEU78415.1"/>
    </source>
</evidence>
<feature type="binding site" evidence="9">
    <location>
        <begin position="152"/>
        <end position="153"/>
    </location>
    <ligand>
        <name>substrate</name>
    </ligand>
</feature>
<keyword evidence="6 9" id="KW-0324">Glycolysis</keyword>
<evidence type="ECO:0000256" key="5">
    <source>
        <dbReference type="ARBA" id="ARBA00022723"/>
    </source>
</evidence>
<feature type="domain" description="BPG-independent PGAM N-terminal" evidence="12">
    <location>
        <begin position="82"/>
        <end position="291"/>
    </location>
</feature>
<comment type="pathway">
    <text evidence="3 9">Carbohydrate degradation; glycolysis; pyruvate from D-glyceraldehyde 3-phosphate: step 3/5.</text>
</comment>
<proteinExistence type="inferred from homology"/>
<evidence type="ECO:0000256" key="1">
    <source>
        <dbReference type="ARBA" id="ARBA00000370"/>
    </source>
</evidence>
<sequence>MPKTVLIVIDGLGVRSETEGNAFALANTPTFDDLITNYPNLQTILASGTAVGLPAGQMGNSEVGHLTIGAGRIVKTGLTLVDDYFNKNKLFAEGKVSQALGEIKAKNKRLHLVGLFSDGGVHAHMDHLTALLQQLHTNGFSKVSLHLIGDGRDTAPRKITEWLPTLIQQCANYGYEITTIGGRFYGMDRDQMFDRVEIHYNAMLGKGEHTFTNALEYVQSQYEQGLGDEFLAPAMQQNGHFVEDGDSVFFFNFRPDRARQLTHFFIQSQLYKQQPQHKVKIDKFFSMMKYEGLDTIVAVEEDKVDFPLGKIIADAGLKQLRLAETQKYAHVTYFMDGGVELTLPNTDRVMIPSLKVKSYAEAPQMSAKEITDYLLAHGLEYDAVIMNYANPDMVGHTGDLEATIKAIEFLDTQIKRVLEWANQNDVVLLITADHGNAEVMLDQKGQPATKHTTSPVMLLTNNKSLIFSRFNRQTESGYFDLTDIKSLMLAMLEIYSPEKSDYPKVISYSSGMRKIYDVYTNRLIEHDAFNFYLMAYVDNPDLYPKVHKTSALLSRLVAFCADSLAWQDANYANATYQMNATTFRDRVGELYFDSGFSHILNYFFFVYITPEYHPDPGQLIKKFKTHLANLYNQMYLVTTNKDLSAETLAQQQKDLCRVFYEEILASEEFAIFFECFLLKKDWDWLKNRSFASENTK</sequence>
<comment type="subunit">
    <text evidence="9">Monomer.</text>
</comment>
<dbReference type="EMBL" id="LR215043">
    <property type="protein sequence ID" value="VEU78415.1"/>
    <property type="molecule type" value="Genomic_DNA"/>
</dbReference>
<dbReference type="InterPro" id="IPR006124">
    <property type="entry name" value="Metalloenzyme"/>
</dbReference>
<feature type="binding site" evidence="9">
    <location>
        <position position="10"/>
    </location>
    <ligand>
        <name>Mn(2+)</name>
        <dbReference type="ChEBI" id="CHEBI:29035"/>
        <label>2</label>
    </ligand>
</feature>
<feature type="active site" description="Phosphoserine intermediate" evidence="9">
    <location>
        <position position="61"/>
    </location>
</feature>
<reference evidence="13 14" key="1">
    <citation type="submission" date="2019-01" db="EMBL/GenBank/DDBJ databases">
        <authorList>
            <consortium name="Pathogen Informatics"/>
        </authorList>
    </citation>
    <scope>NUCLEOTIDE SEQUENCE [LARGE SCALE GENOMIC DNA]</scope>
    <source>
        <strain evidence="13 14">NCTC10184</strain>
    </source>
</reference>
<dbReference type="Gene3D" id="3.40.720.10">
    <property type="entry name" value="Alkaline Phosphatase, subunit A"/>
    <property type="match status" value="1"/>
</dbReference>
<feature type="domain" description="Metalloenzyme" evidence="11">
    <location>
        <begin position="3"/>
        <end position="474"/>
    </location>
</feature>
<comment type="function">
    <text evidence="2 9">Catalyzes the interconversion of 2-phosphoglycerate and 3-phosphoglycerate.</text>
</comment>
<comment type="catalytic activity">
    <reaction evidence="1 9">
        <text>(2R)-2-phosphoglycerate = (2R)-3-phosphoglycerate</text>
        <dbReference type="Rhea" id="RHEA:15901"/>
        <dbReference type="ChEBI" id="CHEBI:58272"/>
        <dbReference type="ChEBI" id="CHEBI:58289"/>
        <dbReference type="EC" id="5.4.2.12"/>
    </reaction>
</comment>
<dbReference type="InterPro" id="IPR005995">
    <property type="entry name" value="Pgm_bpd_ind"/>
</dbReference>
<feature type="binding site" evidence="9">
    <location>
        <begin position="254"/>
        <end position="257"/>
    </location>
    <ligand>
        <name>substrate</name>
    </ligand>
</feature>
<dbReference type="GO" id="GO:0030145">
    <property type="term" value="F:manganese ion binding"/>
    <property type="evidence" value="ECO:0007669"/>
    <property type="project" value="UniProtKB-UniRule"/>
</dbReference>
<evidence type="ECO:0000256" key="6">
    <source>
        <dbReference type="ARBA" id="ARBA00023152"/>
    </source>
</evidence>
<dbReference type="HAMAP" id="MF_01038">
    <property type="entry name" value="GpmI"/>
    <property type="match status" value="1"/>
</dbReference>
<feature type="binding site" evidence="9">
    <location>
        <position position="451"/>
    </location>
    <ligand>
        <name>Mn(2+)</name>
        <dbReference type="ChEBI" id="CHEBI:29035"/>
        <label>1</label>
    </ligand>
</feature>
<dbReference type="InterPro" id="IPR036646">
    <property type="entry name" value="PGAM_B_sf"/>
</dbReference>
<keyword evidence="8 9" id="KW-0413">Isomerase</keyword>
<dbReference type="AlphaFoldDB" id="A0A449BB55"/>
<evidence type="ECO:0000256" key="8">
    <source>
        <dbReference type="ARBA" id="ARBA00023235"/>
    </source>
</evidence>
<evidence type="ECO:0000259" key="12">
    <source>
        <dbReference type="Pfam" id="PF06415"/>
    </source>
</evidence>
<dbReference type="PANTHER" id="PTHR31637:SF0">
    <property type="entry name" value="2,3-BISPHOSPHOGLYCERATE-INDEPENDENT PHOSPHOGLYCERATE MUTASE"/>
    <property type="match status" value="1"/>
</dbReference>
<dbReference type="UniPathway" id="UPA00109">
    <property type="reaction ID" value="UER00186"/>
</dbReference>
<dbReference type="SUPFAM" id="SSF64158">
    <property type="entry name" value="2,3-Bisphosphoglycerate-independent phosphoglycerate mutase, substrate-binding domain"/>
    <property type="match status" value="1"/>
</dbReference>
<dbReference type="Pfam" id="PF01676">
    <property type="entry name" value="Metalloenzyme"/>
    <property type="match status" value="1"/>
</dbReference>
<evidence type="ECO:0000313" key="14">
    <source>
        <dbReference type="Proteomes" id="UP000290876"/>
    </source>
</evidence>
<dbReference type="Proteomes" id="UP000290876">
    <property type="component" value="Chromosome"/>
</dbReference>
<feature type="binding site" evidence="9">
    <location>
        <position position="433"/>
    </location>
    <ligand>
        <name>Mn(2+)</name>
        <dbReference type="ChEBI" id="CHEBI:29035"/>
        <label>2</label>
    </ligand>
</feature>
<comment type="similarity">
    <text evidence="4 9">Belongs to the BPG-independent phosphoglycerate mutase family.</text>
</comment>
<dbReference type="KEGG" id="mcob:NCTC10184_00659"/>